<keyword evidence="1" id="KW-0479">Metal-binding</keyword>
<reference evidence="3" key="1">
    <citation type="submission" date="2019-05" db="EMBL/GenBank/DDBJ databases">
        <title>Isolation, diversity and antifungal activity of Actinobacteria from wheat.</title>
        <authorList>
            <person name="Yu B."/>
        </authorList>
    </citation>
    <scope>NUCLEOTIDE SEQUENCE [LARGE SCALE GENOMIC DNA]</scope>
    <source>
        <strain evidence="3">NEAU-HEGS1-5</strain>
    </source>
</reference>
<evidence type="ECO:0000313" key="4">
    <source>
        <dbReference type="Proteomes" id="UP000309033"/>
    </source>
</evidence>
<proteinExistence type="predicted"/>
<dbReference type="OrthoDB" id="188274at2"/>
<gene>
    <name evidence="3" type="ORF">FED44_06725</name>
</gene>
<organism evidence="3 4">
    <name type="scientific">Microbispora triticiradicis</name>
    <dbReference type="NCBI Taxonomy" id="2200763"/>
    <lineage>
        <taxon>Bacteria</taxon>
        <taxon>Bacillati</taxon>
        <taxon>Actinomycetota</taxon>
        <taxon>Actinomycetes</taxon>
        <taxon>Streptosporangiales</taxon>
        <taxon>Streptosporangiaceae</taxon>
        <taxon>Microbispora</taxon>
    </lineage>
</organism>
<name>A0A5R8ZDN2_9ACTN</name>
<evidence type="ECO:0000259" key="2">
    <source>
        <dbReference type="PROSITE" id="PS50966"/>
    </source>
</evidence>
<dbReference type="GO" id="GO:0008270">
    <property type="term" value="F:zinc ion binding"/>
    <property type="evidence" value="ECO:0007669"/>
    <property type="project" value="UniProtKB-KW"/>
</dbReference>
<dbReference type="PANTHER" id="PTHR38133">
    <property type="entry name" value="SLR1429 PROTEIN"/>
    <property type="match status" value="1"/>
</dbReference>
<feature type="domain" description="SWIM-type" evidence="2">
    <location>
        <begin position="138"/>
        <end position="168"/>
    </location>
</feature>
<accession>A0A5R8ZDN2</accession>
<dbReference type="InterPro" id="IPR007527">
    <property type="entry name" value="Znf_SWIM"/>
</dbReference>
<dbReference type="Pfam" id="PF04434">
    <property type="entry name" value="SWIM"/>
    <property type="match status" value="1"/>
</dbReference>
<dbReference type="EMBL" id="VANP01000002">
    <property type="protein sequence ID" value="TLP63919.1"/>
    <property type="molecule type" value="Genomic_DNA"/>
</dbReference>
<keyword evidence="1" id="KW-0863">Zinc-finger</keyword>
<sequence>MPAGRDGWFEAARPIRVDGGIRARSKRGSIGEQWWSRRFVDVLELICDAGRLSRGRAYARRGQVLDLDLGPGLVKARVQGSRPEPYDVRVRITAYGADDWAELTGALGARAVHRAKLLAGEMPPEIEDVFEQCGLPLFPGERGLDMECSCPDWGFPCKHLSAVLYLLAEAFDADPFLVLAWRGMARDTLLDALRHTGGQTGGTGGGTGGGTPAPLDVTDVPFAERVGDFYDSGVSPARLGPPADPGSPSDLLLRALDPPPVKARHIPLLDLLRPAYRAFAAEEDA</sequence>
<keyword evidence="4" id="KW-1185">Reference proteome</keyword>
<keyword evidence="1" id="KW-0862">Zinc</keyword>
<dbReference type="Proteomes" id="UP000309033">
    <property type="component" value="Unassembled WGS sequence"/>
</dbReference>
<evidence type="ECO:0000256" key="1">
    <source>
        <dbReference type="PROSITE-ProRule" id="PRU00325"/>
    </source>
</evidence>
<comment type="caution">
    <text evidence="3">The sequence shown here is derived from an EMBL/GenBank/DDBJ whole genome shotgun (WGS) entry which is preliminary data.</text>
</comment>
<dbReference type="AlphaFoldDB" id="A0A5R8ZDN2"/>
<protein>
    <recommendedName>
        <fullName evidence="2">SWIM-type domain-containing protein</fullName>
    </recommendedName>
</protein>
<evidence type="ECO:0000313" key="3">
    <source>
        <dbReference type="EMBL" id="TLP63919.1"/>
    </source>
</evidence>
<dbReference type="PANTHER" id="PTHR38133:SF1">
    <property type="entry name" value="SLR1429 PROTEIN"/>
    <property type="match status" value="1"/>
</dbReference>
<dbReference type="PROSITE" id="PS50966">
    <property type="entry name" value="ZF_SWIM"/>
    <property type="match status" value="1"/>
</dbReference>